<dbReference type="SUPFAM" id="SSF52402">
    <property type="entry name" value="Adenine nucleotide alpha hydrolases-like"/>
    <property type="match status" value="1"/>
</dbReference>
<feature type="compositionally biased region" description="Polar residues" evidence="13">
    <location>
        <begin position="1"/>
        <end position="15"/>
    </location>
</feature>
<comment type="pathway">
    <text evidence="1">Cofactor biosynthesis; FAD biosynthesis; FAD from FMN: step 1/1.</text>
</comment>
<evidence type="ECO:0000256" key="11">
    <source>
        <dbReference type="ARBA" id="ARBA00031871"/>
    </source>
</evidence>
<dbReference type="STRING" id="1196081.A0A364KXR1"/>
<sequence>MNHDSSVAQNGSSVNGAAKLPSASDAPRTLEEVAVDLRRKVLDLLELQTDDELLQNVQNQTRISMRVIEDSFERYDYKIEELSLSYNGGKDCLVLLILILACLPSPKLKFASFPQTLQSIYIKSYESFDEVDEFVDTSTKEYSLDLTRYVLPMRAALEEYLKEKPNIKAIWIGTRRVDPNGGHLTHFDPTDGDWPRFMRIHPVIDWHYVEIWAFIRHLGLDYCPLYDRGYTSLGGKKDTVPNPALEVPGQQSQFRPAYELKEDNEERRGRER</sequence>
<dbReference type="Gene3D" id="3.40.50.620">
    <property type="entry name" value="HUPs"/>
    <property type="match status" value="1"/>
</dbReference>
<evidence type="ECO:0000256" key="5">
    <source>
        <dbReference type="ARBA" id="ARBA00022679"/>
    </source>
</evidence>
<evidence type="ECO:0000256" key="1">
    <source>
        <dbReference type="ARBA" id="ARBA00004726"/>
    </source>
</evidence>
<dbReference type="GO" id="GO:0006747">
    <property type="term" value="P:FAD biosynthetic process"/>
    <property type="evidence" value="ECO:0007669"/>
    <property type="project" value="TreeGrafter"/>
</dbReference>
<keyword evidence="5" id="KW-0808">Transferase</keyword>
<dbReference type="PANTHER" id="PTHR23293:SF9">
    <property type="entry name" value="FAD SYNTHASE"/>
    <property type="match status" value="1"/>
</dbReference>
<name>A0A364KXR1_TALAM</name>
<organism evidence="15 16">
    <name type="scientific">Talaromyces amestolkiae</name>
    <dbReference type="NCBI Taxonomy" id="1196081"/>
    <lineage>
        <taxon>Eukaryota</taxon>
        <taxon>Fungi</taxon>
        <taxon>Dikarya</taxon>
        <taxon>Ascomycota</taxon>
        <taxon>Pezizomycotina</taxon>
        <taxon>Eurotiomycetes</taxon>
        <taxon>Eurotiomycetidae</taxon>
        <taxon>Eurotiales</taxon>
        <taxon>Trichocomaceae</taxon>
        <taxon>Talaromyces</taxon>
        <taxon>Talaromyces sect. Talaromyces</taxon>
    </lineage>
</organism>
<evidence type="ECO:0000313" key="15">
    <source>
        <dbReference type="EMBL" id="RAO68319.1"/>
    </source>
</evidence>
<feature type="region of interest" description="Disordered" evidence="13">
    <location>
        <begin position="237"/>
        <end position="272"/>
    </location>
</feature>
<evidence type="ECO:0000256" key="9">
    <source>
        <dbReference type="ARBA" id="ARBA00022840"/>
    </source>
</evidence>
<evidence type="ECO:0000256" key="8">
    <source>
        <dbReference type="ARBA" id="ARBA00022827"/>
    </source>
</evidence>
<dbReference type="GeneID" id="63793547"/>
<feature type="region of interest" description="Disordered" evidence="13">
    <location>
        <begin position="1"/>
        <end position="23"/>
    </location>
</feature>
<dbReference type="InterPro" id="IPR002500">
    <property type="entry name" value="PAPS_reduct_dom"/>
</dbReference>
<keyword evidence="8" id="KW-0274">FAD</keyword>
<dbReference type="PANTHER" id="PTHR23293">
    <property type="entry name" value="FAD SYNTHETASE-RELATED FMN ADENYLYLTRANSFERASE"/>
    <property type="match status" value="1"/>
</dbReference>
<dbReference type="FunFam" id="3.40.50.620:FF:000187">
    <property type="entry name" value="Probable FAD synthetase"/>
    <property type="match status" value="1"/>
</dbReference>
<reference evidence="15 16" key="1">
    <citation type="journal article" date="2017" name="Biotechnol. Biofuels">
        <title>Differential beta-glucosidase expression as a function of carbon source availability in Talaromyces amestolkiae: a genomic and proteomic approach.</title>
        <authorList>
            <person name="de Eugenio L.I."/>
            <person name="Mendez-Liter J.A."/>
            <person name="Nieto-Dominguez M."/>
            <person name="Alonso L."/>
            <person name="Gil-Munoz J."/>
            <person name="Barriuso J."/>
            <person name="Prieto A."/>
            <person name="Martinez M.J."/>
        </authorList>
    </citation>
    <scope>NUCLEOTIDE SEQUENCE [LARGE SCALE GENOMIC DNA]</scope>
    <source>
        <strain evidence="15 16">CIB</strain>
    </source>
</reference>
<keyword evidence="6" id="KW-0548">Nucleotidyltransferase</keyword>
<feature type="domain" description="Phosphoadenosine phosphosulphate reductase" evidence="14">
    <location>
        <begin position="82"/>
        <end position="149"/>
    </location>
</feature>
<evidence type="ECO:0000256" key="7">
    <source>
        <dbReference type="ARBA" id="ARBA00022741"/>
    </source>
</evidence>
<evidence type="ECO:0000256" key="12">
    <source>
        <dbReference type="ARBA" id="ARBA00049494"/>
    </source>
</evidence>
<evidence type="ECO:0000256" key="10">
    <source>
        <dbReference type="ARBA" id="ARBA00031145"/>
    </source>
</evidence>
<comment type="caution">
    <text evidence="15">The sequence shown here is derived from an EMBL/GenBank/DDBJ whole genome shotgun (WGS) entry which is preliminary data.</text>
</comment>
<evidence type="ECO:0000256" key="2">
    <source>
        <dbReference type="ARBA" id="ARBA00012393"/>
    </source>
</evidence>
<dbReference type="Proteomes" id="UP000249363">
    <property type="component" value="Unassembled WGS sequence"/>
</dbReference>
<keyword evidence="4" id="KW-0288">FMN</keyword>
<dbReference type="AlphaFoldDB" id="A0A364KXR1"/>
<evidence type="ECO:0000256" key="13">
    <source>
        <dbReference type="SAM" id="MobiDB-lite"/>
    </source>
</evidence>
<dbReference type="OrthoDB" id="270728at2759"/>
<gene>
    <name evidence="15" type="ORF">BHQ10_004331</name>
</gene>
<dbReference type="EMBL" id="MIKG01000007">
    <property type="protein sequence ID" value="RAO68319.1"/>
    <property type="molecule type" value="Genomic_DNA"/>
</dbReference>
<proteinExistence type="predicted"/>
<dbReference type="RefSeq" id="XP_040732835.1">
    <property type="nucleotide sequence ID" value="XM_040876686.1"/>
</dbReference>
<dbReference type="Pfam" id="PF01507">
    <property type="entry name" value="PAPS_reduct"/>
    <property type="match status" value="2"/>
</dbReference>
<evidence type="ECO:0000256" key="4">
    <source>
        <dbReference type="ARBA" id="ARBA00022643"/>
    </source>
</evidence>
<protein>
    <recommendedName>
        <fullName evidence="2">FAD synthase</fullName>
        <ecNumber evidence="2">2.7.7.2</ecNumber>
    </recommendedName>
    <alternativeName>
        <fullName evidence="10">FAD pyrophosphorylase</fullName>
    </alternativeName>
    <alternativeName>
        <fullName evidence="11">FMN adenylyltransferase</fullName>
    </alternativeName>
</protein>
<evidence type="ECO:0000256" key="6">
    <source>
        <dbReference type="ARBA" id="ARBA00022695"/>
    </source>
</evidence>
<feature type="domain" description="Phosphoadenosine phosphosulphate reductase" evidence="14">
    <location>
        <begin position="151"/>
        <end position="240"/>
    </location>
</feature>
<dbReference type="GO" id="GO:0003919">
    <property type="term" value="F:FMN adenylyltransferase activity"/>
    <property type="evidence" value="ECO:0007669"/>
    <property type="project" value="UniProtKB-EC"/>
</dbReference>
<feature type="compositionally biased region" description="Basic and acidic residues" evidence="13">
    <location>
        <begin position="258"/>
        <end position="272"/>
    </location>
</feature>
<evidence type="ECO:0000259" key="14">
    <source>
        <dbReference type="Pfam" id="PF01507"/>
    </source>
</evidence>
<dbReference type="GO" id="GO:0005524">
    <property type="term" value="F:ATP binding"/>
    <property type="evidence" value="ECO:0007669"/>
    <property type="project" value="UniProtKB-KW"/>
</dbReference>
<keyword evidence="16" id="KW-1185">Reference proteome</keyword>
<accession>A0A364KXR1</accession>
<dbReference type="InterPro" id="IPR014729">
    <property type="entry name" value="Rossmann-like_a/b/a_fold"/>
</dbReference>
<dbReference type="EC" id="2.7.7.2" evidence="2"/>
<comment type="catalytic activity">
    <reaction evidence="12">
        <text>FMN + ATP + H(+) = FAD + diphosphate</text>
        <dbReference type="Rhea" id="RHEA:17237"/>
        <dbReference type="ChEBI" id="CHEBI:15378"/>
        <dbReference type="ChEBI" id="CHEBI:30616"/>
        <dbReference type="ChEBI" id="CHEBI:33019"/>
        <dbReference type="ChEBI" id="CHEBI:57692"/>
        <dbReference type="ChEBI" id="CHEBI:58210"/>
        <dbReference type="EC" id="2.7.7.2"/>
    </reaction>
</comment>
<evidence type="ECO:0000313" key="16">
    <source>
        <dbReference type="Proteomes" id="UP000249363"/>
    </source>
</evidence>
<dbReference type="CDD" id="cd23948">
    <property type="entry name" value="FAD_synthase"/>
    <property type="match status" value="1"/>
</dbReference>
<keyword evidence="3" id="KW-0285">Flavoprotein</keyword>
<evidence type="ECO:0000256" key="3">
    <source>
        <dbReference type="ARBA" id="ARBA00022630"/>
    </source>
</evidence>
<keyword evidence="7" id="KW-0547">Nucleotide-binding</keyword>
<keyword evidence="9" id="KW-0067">ATP-binding</keyword>